<sequence length="715" mass="75794">MPQNLRWFRAAASFRAYALISLLALILLPTREGFAAHRPGREWLSETVLCVRCTSRKDLGERLVQVCLGLEGQSRGRKLSNRGGWQSKDLMQLKSEEFLELIQLIEDPAKDYAAAQGWTYPSEDPDVRTLVLADEIWANINRPGDWNARHTHGSPGNSLFASGVFYPTVPDRTARLLLYPQSGPIAISPEPNLLVLFPPDLPHEVESVADGADERVSIAFNLVLRWLPAALQGAHAGEAKVPEKPTTDQVLGLSAAHVAAEQGHVAVLEALGSAMDLAASSKVGVPLELAAARGHADAVGFLLRHANYHPETLSAALSKAAERGFQPVVEKLCPSFCRPALAGAAAQGHAEVVRYMLGVGQLAQSPDARTAMQEAATRGHAEVVELLLSKGVDCVADSSGQTPLHNAASGGHLDAVRLLLEFCDPCARDKQDASPLHWAAMQGHRAVAKELVAARADVSAMSLGSLPGQPLHWAARGKHAGVVQALVQMRADVGSTEVRSSIEPPLPGEVLIRFGDVLACTHKAEVLTKRKVPATAAGEDGTSPLHIAARVGDRKSADILCDSGAGLDAADFTGGSALHWAAANGHDELVADLLRRGAQPSADVSGASPLHDAAWGGHTGAVKALLHGGLAVDAVDAKGRTALHAAALLSQDKVAKLLLQHGATQLPDDQDRRPADLAHQALELAKIIAKTMNKEYGQALLQQATQVLDLLEEKC</sequence>
<gene>
    <name evidence="4" type="ORF">EVOR1521_LOCUS7251</name>
</gene>
<protein>
    <submittedName>
        <fullName evidence="4">Uncharacterized protein</fullName>
    </submittedName>
</protein>
<evidence type="ECO:0000256" key="2">
    <source>
        <dbReference type="ARBA" id="ARBA00023043"/>
    </source>
</evidence>
<comment type="caution">
    <text evidence="4">The sequence shown here is derived from an EMBL/GenBank/DDBJ whole genome shotgun (WGS) entry which is preliminary data.</text>
</comment>
<dbReference type="PROSITE" id="PS50088">
    <property type="entry name" value="ANK_REPEAT"/>
    <property type="match status" value="7"/>
</dbReference>
<dbReference type="Proteomes" id="UP001178507">
    <property type="component" value="Unassembled WGS sequence"/>
</dbReference>
<dbReference type="EMBL" id="CAUJNA010000573">
    <property type="protein sequence ID" value="CAJ1378853.1"/>
    <property type="molecule type" value="Genomic_DNA"/>
</dbReference>
<organism evidence="4 5">
    <name type="scientific">Effrenium voratum</name>
    <dbReference type="NCBI Taxonomy" id="2562239"/>
    <lineage>
        <taxon>Eukaryota</taxon>
        <taxon>Sar</taxon>
        <taxon>Alveolata</taxon>
        <taxon>Dinophyceae</taxon>
        <taxon>Suessiales</taxon>
        <taxon>Symbiodiniaceae</taxon>
        <taxon>Effrenium</taxon>
    </lineage>
</organism>
<dbReference type="InterPro" id="IPR036770">
    <property type="entry name" value="Ankyrin_rpt-contain_sf"/>
</dbReference>
<evidence type="ECO:0000313" key="4">
    <source>
        <dbReference type="EMBL" id="CAJ1378853.1"/>
    </source>
</evidence>
<accession>A0AA36MSQ5</accession>
<proteinExistence type="predicted"/>
<dbReference type="PANTHER" id="PTHR24166">
    <property type="entry name" value="ROLLING PEBBLES, ISOFORM B"/>
    <property type="match status" value="1"/>
</dbReference>
<dbReference type="InterPro" id="IPR002110">
    <property type="entry name" value="Ankyrin_rpt"/>
</dbReference>
<keyword evidence="1" id="KW-0677">Repeat</keyword>
<dbReference type="Gene3D" id="2.60.120.620">
    <property type="entry name" value="q2cbj1_9rhob like domain"/>
    <property type="match status" value="1"/>
</dbReference>
<evidence type="ECO:0000256" key="3">
    <source>
        <dbReference type="PROSITE-ProRule" id="PRU00023"/>
    </source>
</evidence>
<dbReference type="Pfam" id="PF12796">
    <property type="entry name" value="Ank_2"/>
    <property type="match status" value="2"/>
</dbReference>
<evidence type="ECO:0000256" key="1">
    <source>
        <dbReference type="ARBA" id="ARBA00022737"/>
    </source>
</evidence>
<dbReference type="SMART" id="SM00248">
    <property type="entry name" value="ANK"/>
    <property type="match status" value="10"/>
</dbReference>
<feature type="repeat" description="ANK" evidence="3">
    <location>
        <begin position="605"/>
        <end position="637"/>
    </location>
</feature>
<dbReference type="SUPFAM" id="SSF48403">
    <property type="entry name" value="Ankyrin repeat"/>
    <property type="match status" value="2"/>
</dbReference>
<dbReference type="InterPro" id="IPR050889">
    <property type="entry name" value="Dendritic_Spine_Reg/Scaffold"/>
</dbReference>
<feature type="repeat" description="ANK" evidence="3">
    <location>
        <begin position="399"/>
        <end position="421"/>
    </location>
</feature>
<dbReference type="PROSITE" id="PS50297">
    <property type="entry name" value="ANK_REP_REGION"/>
    <property type="match status" value="7"/>
</dbReference>
<name>A0AA36MSQ5_9DINO</name>
<evidence type="ECO:0000313" key="5">
    <source>
        <dbReference type="Proteomes" id="UP001178507"/>
    </source>
</evidence>
<feature type="repeat" description="ANK" evidence="3">
    <location>
        <begin position="367"/>
        <end position="399"/>
    </location>
</feature>
<feature type="repeat" description="ANK" evidence="3">
    <location>
        <begin position="573"/>
        <end position="605"/>
    </location>
</feature>
<dbReference type="AlphaFoldDB" id="A0AA36MSQ5"/>
<feature type="repeat" description="ANK" evidence="3">
    <location>
        <begin position="638"/>
        <end position="670"/>
    </location>
</feature>
<dbReference type="Gene3D" id="1.25.40.20">
    <property type="entry name" value="Ankyrin repeat-containing domain"/>
    <property type="match status" value="5"/>
</dbReference>
<dbReference type="Pfam" id="PF00023">
    <property type="entry name" value="Ank"/>
    <property type="match status" value="3"/>
</dbReference>
<feature type="repeat" description="ANK" evidence="3">
    <location>
        <begin position="540"/>
        <end position="572"/>
    </location>
</feature>
<reference evidence="4" key="1">
    <citation type="submission" date="2023-08" db="EMBL/GenBank/DDBJ databases">
        <authorList>
            <person name="Chen Y."/>
            <person name="Shah S."/>
            <person name="Dougan E. K."/>
            <person name="Thang M."/>
            <person name="Chan C."/>
        </authorList>
    </citation>
    <scope>NUCLEOTIDE SEQUENCE</scope>
</reference>
<keyword evidence="2 3" id="KW-0040">ANK repeat</keyword>
<feature type="repeat" description="ANK" evidence="3">
    <location>
        <begin position="431"/>
        <end position="463"/>
    </location>
</feature>
<feature type="non-terminal residue" evidence="4">
    <location>
        <position position="1"/>
    </location>
</feature>
<dbReference type="PANTHER" id="PTHR24166:SF48">
    <property type="entry name" value="PROTEIN VAPYRIN"/>
    <property type="match status" value="1"/>
</dbReference>
<keyword evidence="5" id="KW-1185">Reference proteome</keyword>